<feature type="transmembrane region" description="Helical" evidence="1">
    <location>
        <begin position="20"/>
        <end position="42"/>
    </location>
</feature>
<accession>A0A172Z1R6</accession>
<dbReference type="STRING" id="219572.A7J50_2560"/>
<reference evidence="2 3" key="1">
    <citation type="submission" date="2016-05" db="EMBL/GenBank/DDBJ databases">
        <title>Complete genome sequence of Pseudomonas antarctica PAMC 27494.</title>
        <authorList>
            <person name="Lee J."/>
        </authorList>
    </citation>
    <scope>NUCLEOTIDE SEQUENCE [LARGE SCALE GENOMIC DNA]</scope>
    <source>
        <strain evidence="2 3">PAMC 27494</strain>
    </source>
</reference>
<proteinExistence type="predicted"/>
<dbReference type="KEGG" id="panr:A7J50_2560"/>
<keyword evidence="1" id="KW-0812">Transmembrane</keyword>
<protein>
    <submittedName>
        <fullName evidence="2">Uncharacterized protein</fullName>
    </submittedName>
</protein>
<evidence type="ECO:0000313" key="3">
    <source>
        <dbReference type="Proteomes" id="UP000077829"/>
    </source>
</evidence>
<evidence type="ECO:0000256" key="1">
    <source>
        <dbReference type="SAM" id="Phobius"/>
    </source>
</evidence>
<name>A0A172Z1R6_9PSED</name>
<dbReference type="Proteomes" id="UP000077829">
    <property type="component" value="Chromosome"/>
</dbReference>
<dbReference type="PATRIC" id="fig|219572.3.peg.2632"/>
<sequence length="411" mass="45053">MSVRLDQVPALALRPVRPRAWLWLGVLPLLLLLLGLCGTFLFGTQTLRQQPVSFWGLALGVPLLGWCLLACVRALLYCGQQQVADGWDKAREEDLIQKFRRGRRVQQVLGVALLSAVREPEAPSVTQLNALLGGVKALKAQPPRHGQTTFRHSRIAGVADEETEQALRRVVMQVLADLVPILEQAPDDRPLALLLEVDSALPQNVLQQIWRQAWSESGIRQSTVPIEGFGLKALDQWLDHRIFDEALLLVVAIQFAPQQPEGTAEVAVGLLLGNRLTQTVLPPKAYLHRPEQEREPTTEALLYAARQALDWVPIDAQSIEQIWRVGIDVQRVAALTKVLVDVSLQSKHNQGVCNLDTVLGHPGKASPWLAIAAATQTIQSGAGPQFIFSGGDCVDAGLWSTVLTPVLSLSK</sequence>
<evidence type="ECO:0000313" key="2">
    <source>
        <dbReference type="EMBL" id="ANF85959.1"/>
    </source>
</evidence>
<keyword evidence="1" id="KW-0472">Membrane</keyword>
<feature type="transmembrane region" description="Helical" evidence="1">
    <location>
        <begin position="54"/>
        <end position="76"/>
    </location>
</feature>
<organism evidence="2 3">
    <name type="scientific">Pseudomonas antarctica</name>
    <dbReference type="NCBI Taxonomy" id="219572"/>
    <lineage>
        <taxon>Bacteria</taxon>
        <taxon>Pseudomonadati</taxon>
        <taxon>Pseudomonadota</taxon>
        <taxon>Gammaproteobacteria</taxon>
        <taxon>Pseudomonadales</taxon>
        <taxon>Pseudomonadaceae</taxon>
        <taxon>Pseudomonas</taxon>
    </lineage>
</organism>
<keyword evidence="1" id="KW-1133">Transmembrane helix</keyword>
<dbReference type="AlphaFoldDB" id="A0A172Z1R6"/>
<dbReference type="EMBL" id="CP015600">
    <property type="protein sequence ID" value="ANF85959.1"/>
    <property type="molecule type" value="Genomic_DNA"/>
</dbReference>
<gene>
    <name evidence="2" type="ORF">A7J50_2560</name>
</gene>